<feature type="domain" description="Ketosynthase family 3 (KS3)" evidence="5">
    <location>
        <begin position="2"/>
        <end position="394"/>
    </location>
</feature>
<dbReference type="RefSeq" id="WP_158192251.1">
    <property type="nucleotide sequence ID" value="NZ_CP046908.1"/>
</dbReference>
<dbReference type="PANTHER" id="PTHR11712">
    <property type="entry name" value="POLYKETIDE SYNTHASE-RELATED"/>
    <property type="match status" value="1"/>
</dbReference>
<dbReference type="KEGG" id="siw:GH266_01110"/>
<dbReference type="SUPFAM" id="SSF53901">
    <property type="entry name" value="Thiolase-like"/>
    <property type="match status" value="3"/>
</dbReference>
<dbReference type="Gene3D" id="3.40.47.10">
    <property type="match status" value="2"/>
</dbReference>
<comment type="similarity">
    <text evidence="2 4">Belongs to the thiolase-like superfamily. Beta-ketoacyl-ACP synthases family.</text>
</comment>
<name>A0A857C2I6_9HYPH</name>
<sequence>MTRAVVIAGMGVNCSAGATLAAFRSSLREGRHGLSPLEGIPVSRSNATASQIKSVSPTLPGRLRRIARTAISEALAHAGIAAGSDEARRMGLYFATVSGDGHTAERLFGEVPEPAEMTRRHRLALATFPSGTLADRLARDFGLEGPRQVNSNACASGLIALAAATYAIRTGRIDAAVVCGADQLKPITYWGADRSGIIGPTVRPFHRLRNGTVFGDGAGAVVIEAAEHALARGARPLAEIAGVALGCSDDPHEIIPQLEGSGIARCIAAALAEAGLAPQDIGYINCHASGTVNIDISEYAAIRKAFGAAADDIPVSATKSFTGHLSSASAIIELVVAIDAVATGYLPETLGLDDPDPKLPLRHVPKGGLQALPRPALSLSMGGGGVNTAAVLKPLPEAGAPPLGAAAPPRATPAAPPRLVAALTLSGAAPRSLGSRTGAGLHWLPLADLDTLSGGEANAHYNRAARLALAATTGLVARTGLSEEELRSERLALVVATALGGTATWSDLLARTYAINPRHITPSMALSHGAHLGATLTARAFGIVGPTVTLTCGETSGLAALALVCDMMALGLIDRALVCGVDIADEPTCRAHRLLGMPDLAPRDAATAMLIEAPGIGSNRPALGRLAAVAETSRAVGAGRPGETAAQASLAAARACTSVDLSRCRIVEAAASGGDGPLAALAAALAETLSECGDAPEEGAAPPATLALVAAGRGGVGATAILQHGGWT</sequence>
<dbReference type="Pfam" id="PF00109">
    <property type="entry name" value="ketoacyl-synt"/>
    <property type="match status" value="2"/>
</dbReference>
<dbReference type="InterPro" id="IPR016039">
    <property type="entry name" value="Thiolase-like"/>
</dbReference>
<dbReference type="InterPro" id="IPR000794">
    <property type="entry name" value="Beta-ketoacyl_synthase"/>
</dbReference>
<evidence type="ECO:0000256" key="1">
    <source>
        <dbReference type="ARBA" id="ARBA00005194"/>
    </source>
</evidence>
<evidence type="ECO:0000313" key="7">
    <source>
        <dbReference type="Proteomes" id="UP000435648"/>
    </source>
</evidence>
<evidence type="ECO:0000256" key="2">
    <source>
        <dbReference type="ARBA" id="ARBA00008467"/>
    </source>
</evidence>
<dbReference type="InterPro" id="IPR014030">
    <property type="entry name" value="Ketoacyl_synth_N"/>
</dbReference>
<dbReference type="PANTHER" id="PTHR11712:SF336">
    <property type="entry name" value="3-OXOACYL-[ACYL-CARRIER-PROTEIN] SYNTHASE, MITOCHONDRIAL"/>
    <property type="match status" value="1"/>
</dbReference>
<evidence type="ECO:0000313" key="6">
    <source>
        <dbReference type="EMBL" id="QGZ33226.1"/>
    </source>
</evidence>
<evidence type="ECO:0000259" key="5">
    <source>
        <dbReference type="PROSITE" id="PS52004"/>
    </source>
</evidence>
<evidence type="ECO:0000256" key="3">
    <source>
        <dbReference type="ARBA" id="ARBA00022679"/>
    </source>
</evidence>
<dbReference type="SMART" id="SM00825">
    <property type="entry name" value="PKS_KS"/>
    <property type="match status" value="1"/>
</dbReference>
<dbReference type="InterPro" id="IPR014031">
    <property type="entry name" value="Ketoacyl_synth_C"/>
</dbReference>
<dbReference type="Proteomes" id="UP000435648">
    <property type="component" value="Chromosome"/>
</dbReference>
<dbReference type="AlphaFoldDB" id="A0A857C2I6"/>
<gene>
    <name evidence="6" type="ORF">GH266_01110</name>
</gene>
<keyword evidence="3 4" id="KW-0808">Transferase</keyword>
<proteinExistence type="inferred from homology"/>
<dbReference type="OrthoDB" id="9808669at2"/>
<dbReference type="GO" id="GO:0006633">
    <property type="term" value="P:fatty acid biosynthetic process"/>
    <property type="evidence" value="ECO:0007669"/>
    <property type="project" value="TreeGrafter"/>
</dbReference>
<evidence type="ECO:0000256" key="4">
    <source>
        <dbReference type="RuleBase" id="RU003694"/>
    </source>
</evidence>
<reference evidence="6 7" key="1">
    <citation type="submission" date="2019-12" db="EMBL/GenBank/DDBJ databases">
        <title>The genome of Stappia indica PHM037.</title>
        <authorList>
            <person name="Kacar D."/>
            <person name="Galan B."/>
            <person name="Canedo L."/>
            <person name="Rodriguez P."/>
            <person name="de la Calle F."/>
            <person name="Garcia J.L."/>
        </authorList>
    </citation>
    <scope>NUCLEOTIDE SEQUENCE [LARGE SCALE GENOMIC DNA]</scope>
    <source>
        <strain evidence="6 7">PHM037</strain>
    </source>
</reference>
<accession>A0A857C2I6</accession>
<dbReference type="EMBL" id="CP046908">
    <property type="protein sequence ID" value="QGZ33226.1"/>
    <property type="molecule type" value="Genomic_DNA"/>
</dbReference>
<dbReference type="InterPro" id="IPR020841">
    <property type="entry name" value="PKS_Beta-ketoAc_synthase_dom"/>
</dbReference>
<dbReference type="PROSITE" id="PS52004">
    <property type="entry name" value="KS3_2"/>
    <property type="match status" value="1"/>
</dbReference>
<comment type="pathway">
    <text evidence="1">Lipid metabolism; fatty acid biosynthesis.</text>
</comment>
<organism evidence="6 7">
    <name type="scientific">Stappia indica</name>
    <dbReference type="NCBI Taxonomy" id="538381"/>
    <lineage>
        <taxon>Bacteria</taxon>
        <taxon>Pseudomonadati</taxon>
        <taxon>Pseudomonadota</taxon>
        <taxon>Alphaproteobacteria</taxon>
        <taxon>Hyphomicrobiales</taxon>
        <taxon>Stappiaceae</taxon>
        <taxon>Stappia</taxon>
    </lineage>
</organism>
<protein>
    <recommendedName>
        <fullName evidence="5">Ketosynthase family 3 (KS3) domain-containing protein</fullName>
    </recommendedName>
</protein>
<dbReference type="Pfam" id="PF02801">
    <property type="entry name" value="Ketoacyl-synt_C"/>
    <property type="match status" value="1"/>
</dbReference>
<dbReference type="GO" id="GO:0004315">
    <property type="term" value="F:3-oxoacyl-[acyl-carrier-protein] synthase activity"/>
    <property type="evidence" value="ECO:0007669"/>
    <property type="project" value="TreeGrafter"/>
</dbReference>